<dbReference type="Proteomes" id="UP001631957">
    <property type="component" value="Unassembled WGS sequence"/>
</dbReference>
<proteinExistence type="predicted"/>
<organism evidence="1 2">
    <name type="scientific">Streptomyces niveiscabiei</name>
    <dbReference type="NCBI Taxonomy" id="164115"/>
    <lineage>
        <taxon>Bacteria</taxon>
        <taxon>Bacillati</taxon>
        <taxon>Actinomycetota</taxon>
        <taxon>Actinomycetes</taxon>
        <taxon>Kitasatosporales</taxon>
        <taxon>Streptomycetaceae</taxon>
        <taxon>Streptomyces</taxon>
    </lineage>
</organism>
<evidence type="ECO:0000313" key="1">
    <source>
        <dbReference type="EMBL" id="MFM9609126.1"/>
    </source>
</evidence>
<evidence type="ECO:0008006" key="3">
    <source>
        <dbReference type="Google" id="ProtNLM"/>
    </source>
</evidence>
<name>A0ABW9HN24_9ACTN</name>
<keyword evidence="2" id="KW-1185">Reference proteome</keyword>
<sequence>MRCSVRCPGSRELRKSSSAAPGWRVPEGIAVVPVLGEPLSLFVGPAHPFAASATVGTFLSERTPLVWPAGHDLRPVPLRAPAPVYPHSLVWEAGNPHPGLGVLREYLAAVRVAPAGGLWVPGWARRPGMGS</sequence>
<protein>
    <recommendedName>
        <fullName evidence="3">LysR substrate-binding domain-containing protein</fullName>
    </recommendedName>
</protein>
<accession>A0ABW9HN24</accession>
<gene>
    <name evidence="1" type="ORF">ACKI18_10405</name>
</gene>
<dbReference type="RefSeq" id="WP_409122561.1">
    <property type="nucleotide sequence ID" value="NZ_JBJVNJ010000005.1"/>
</dbReference>
<comment type="caution">
    <text evidence="1">The sequence shown here is derived from an EMBL/GenBank/DDBJ whole genome shotgun (WGS) entry which is preliminary data.</text>
</comment>
<reference evidence="1 2" key="1">
    <citation type="submission" date="2024-12" db="EMBL/GenBank/DDBJ databases">
        <title>Forecasting of Potato common scab and diversities of Pathogenic streptomyces spp. in china.</title>
        <authorList>
            <person name="Handique U."/>
            <person name="Wu J."/>
        </authorList>
    </citation>
    <scope>NUCLEOTIDE SEQUENCE [LARGE SCALE GENOMIC DNA]</scope>
    <source>
        <strain evidence="1 2">ZRIMU1530</strain>
    </source>
</reference>
<dbReference type="EMBL" id="JBJVNI010000005">
    <property type="protein sequence ID" value="MFM9609126.1"/>
    <property type="molecule type" value="Genomic_DNA"/>
</dbReference>
<evidence type="ECO:0000313" key="2">
    <source>
        <dbReference type="Proteomes" id="UP001631957"/>
    </source>
</evidence>